<dbReference type="PANTHER" id="PTHR46481:SF10">
    <property type="entry name" value="ZINC FINGER BED DOMAIN-CONTAINING PROTEIN 39"/>
    <property type="match status" value="1"/>
</dbReference>
<keyword evidence="8" id="KW-1185">Reference proteome</keyword>
<keyword evidence="5" id="KW-0539">Nucleus</keyword>
<name>A0A6A4HDA4_9AGAR</name>
<keyword evidence="2" id="KW-0479">Metal-binding</keyword>
<keyword evidence="4" id="KW-0862">Zinc</keyword>
<evidence type="ECO:0008006" key="9">
    <source>
        <dbReference type="Google" id="ProtNLM"/>
    </source>
</evidence>
<evidence type="ECO:0000256" key="3">
    <source>
        <dbReference type="ARBA" id="ARBA00022771"/>
    </source>
</evidence>
<evidence type="ECO:0000256" key="4">
    <source>
        <dbReference type="ARBA" id="ARBA00022833"/>
    </source>
</evidence>
<proteinExistence type="predicted"/>
<keyword evidence="3" id="KW-0863">Zinc-finger</keyword>
<comment type="subcellular location">
    <subcellularLocation>
        <location evidence="1">Nucleus</location>
    </subcellularLocation>
</comment>
<evidence type="ECO:0000256" key="2">
    <source>
        <dbReference type="ARBA" id="ARBA00022723"/>
    </source>
</evidence>
<dbReference type="PANTHER" id="PTHR46481">
    <property type="entry name" value="ZINC FINGER BED DOMAIN-CONTAINING PROTEIN 4"/>
    <property type="match status" value="1"/>
</dbReference>
<evidence type="ECO:0000256" key="1">
    <source>
        <dbReference type="ARBA" id="ARBA00004123"/>
    </source>
</evidence>
<evidence type="ECO:0000256" key="6">
    <source>
        <dbReference type="SAM" id="MobiDB-lite"/>
    </source>
</evidence>
<evidence type="ECO:0000313" key="8">
    <source>
        <dbReference type="Proteomes" id="UP000799118"/>
    </source>
</evidence>
<dbReference type="GO" id="GO:0008270">
    <property type="term" value="F:zinc ion binding"/>
    <property type="evidence" value="ECO:0007669"/>
    <property type="project" value="UniProtKB-KW"/>
</dbReference>
<reference evidence="7" key="1">
    <citation type="journal article" date="2019" name="Environ. Microbiol.">
        <title>Fungal ecological strategies reflected in gene transcription - a case study of two litter decomposers.</title>
        <authorList>
            <person name="Barbi F."/>
            <person name="Kohler A."/>
            <person name="Barry K."/>
            <person name="Baskaran P."/>
            <person name="Daum C."/>
            <person name="Fauchery L."/>
            <person name="Ihrmark K."/>
            <person name="Kuo A."/>
            <person name="LaButti K."/>
            <person name="Lipzen A."/>
            <person name="Morin E."/>
            <person name="Grigoriev I.V."/>
            <person name="Henrissat B."/>
            <person name="Lindahl B."/>
            <person name="Martin F."/>
        </authorList>
    </citation>
    <scope>NUCLEOTIDE SEQUENCE</scope>
    <source>
        <strain evidence="7">JB14</strain>
    </source>
</reference>
<dbReference type="SUPFAM" id="SSF53098">
    <property type="entry name" value="Ribonuclease H-like"/>
    <property type="match status" value="1"/>
</dbReference>
<feature type="region of interest" description="Disordered" evidence="6">
    <location>
        <begin position="639"/>
        <end position="658"/>
    </location>
</feature>
<gene>
    <name evidence="7" type="ORF">BT96DRAFT_1044832</name>
</gene>
<sequence length="735" mass="82385">MSGRSWYRDYFVDHPGLASKDPAAMSSTLNGKPKIICQYCFPHLVEAQKAEHAQKLVSGLIQSVHDKEMIIRQLFNTPVVIQAWGSTMNTHLHTCWNVPLLVKQCADTEKANSKVQQGQTGPPMPTIQHSMPVAGGPSPYFPQSQPPMLLMGMQSHNPGSFELPSPALSFASLALSDSVSSLGASSDLAVPLADPHATQQAQFEERITWLTASAGFALSWVENPEFRALIQEFMPYAKIPTRKVLTNHLLPKLAQSFREHAQLAAQANSANVTAQCPEAFTADASGESRKAWKLLVQQQPSLVAPDCFAHQINIIVGDYFKVDKGFMKFSKQATELITWIQSKTYVLALIQDAQVSANVPVVTVIRAVLTRWTSHYLAFRRLLEMQATLEFTITRDQMLSESQIITGDKKSKEKAAAMIKLIEKHDFWLALVRLDEVLLTFGVLYHHFNNMHDPVENYIRTAVLNSLESQWKKCDQEVLIAAVLLNPFMESPFSQSLHYFNRAGVLTLFTRLYAQFFTRGNEDYSSTLIFRNLNDYYTETGPFSGAPQFQAVINRMAQENVILVLTLLSFGMDYIFGNTLTKLRNRLGTKTLTLLAEIKMHVWDEHLAKRVKQEFGLAREERLAKMQEASKSMAPIISLSSESPEAPTDSHTTATSSDIGINDTEVEDEFQEITSNMEAMADDDDDADIYSLTFPSQLSISLENLFDFTARSWIDVHNVNAVCSLAEELEFFMSL</sequence>
<evidence type="ECO:0000256" key="5">
    <source>
        <dbReference type="ARBA" id="ARBA00023242"/>
    </source>
</evidence>
<dbReference type="EMBL" id="ML769535">
    <property type="protein sequence ID" value="KAE9395217.1"/>
    <property type="molecule type" value="Genomic_DNA"/>
</dbReference>
<evidence type="ECO:0000313" key="7">
    <source>
        <dbReference type="EMBL" id="KAE9395217.1"/>
    </source>
</evidence>
<dbReference type="Proteomes" id="UP000799118">
    <property type="component" value="Unassembled WGS sequence"/>
</dbReference>
<accession>A0A6A4HDA4</accession>
<organism evidence="7 8">
    <name type="scientific">Gymnopus androsaceus JB14</name>
    <dbReference type="NCBI Taxonomy" id="1447944"/>
    <lineage>
        <taxon>Eukaryota</taxon>
        <taxon>Fungi</taxon>
        <taxon>Dikarya</taxon>
        <taxon>Basidiomycota</taxon>
        <taxon>Agaricomycotina</taxon>
        <taxon>Agaricomycetes</taxon>
        <taxon>Agaricomycetidae</taxon>
        <taxon>Agaricales</taxon>
        <taxon>Marasmiineae</taxon>
        <taxon>Omphalotaceae</taxon>
        <taxon>Gymnopus</taxon>
    </lineage>
</organism>
<protein>
    <recommendedName>
        <fullName evidence="9">DUF659 domain-containing protein</fullName>
    </recommendedName>
</protein>
<dbReference type="AlphaFoldDB" id="A0A6A4HDA4"/>
<dbReference type="InterPro" id="IPR052035">
    <property type="entry name" value="ZnF_BED_domain_contain"/>
</dbReference>
<dbReference type="GO" id="GO:0005634">
    <property type="term" value="C:nucleus"/>
    <property type="evidence" value="ECO:0007669"/>
    <property type="project" value="UniProtKB-SubCell"/>
</dbReference>
<dbReference type="InterPro" id="IPR012337">
    <property type="entry name" value="RNaseH-like_sf"/>
</dbReference>
<dbReference type="OrthoDB" id="3270520at2759"/>